<protein>
    <submittedName>
        <fullName evidence="3">Uncharacterized protein</fullName>
    </submittedName>
</protein>
<accession>A0AA38UM28</accession>
<feature type="compositionally biased region" description="Polar residues" evidence="2">
    <location>
        <begin position="122"/>
        <end position="155"/>
    </location>
</feature>
<feature type="compositionally biased region" description="Polar residues" evidence="2">
    <location>
        <begin position="368"/>
        <end position="414"/>
    </location>
</feature>
<evidence type="ECO:0000256" key="1">
    <source>
        <dbReference type="SAM" id="Coils"/>
    </source>
</evidence>
<feature type="coiled-coil region" evidence="1">
    <location>
        <begin position="257"/>
        <end position="284"/>
    </location>
</feature>
<feature type="compositionally biased region" description="Polar residues" evidence="2">
    <location>
        <begin position="29"/>
        <end position="48"/>
    </location>
</feature>
<gene>
    <name evidence="3" type="ORF">F5890DRAFT_1560553</name>
</gene>
<comment type="caution">
    <text evidence="3">The sequence shown here is derived from an EMBL/GenBank/DDBJ whole genome shotgun (WGS) entry which is preliminary data.</text>
</comment>
<sequence length="460" mass="49352">MSQQQDIQPNTTDDQSRSTAIQFGDFHESPNSQNAPLGATSTAGTPAFNNVAGPGFPGPFGGGSQLPPNQHALFGAPMNTGMPVFHNTPSTGFQGQPGGGSHTGPNFGNANSQFGTPGAGPNFSSPFTGQNSYAPTSANYPYQSLHPSTHMQQSFPAPMQNPIASYGYPMPMMAPQGQSTTSPSSTSLRITVGNIITHSDNCPMCMGYVAHLITASDFNDIISERDGNIRGESSSSTNAQGRELVVSSLQEQLASTSRAHETERQNLQDRITALELERNELRARHESDVAQIDDIVRDCQEAHDRRQYWKAQYYDLRDQGDRQDVKTSSKVAVAKKLDKGKGKEVANVPLQDRIATTGAQRPTRPSLPLSQRLSPVEGESNSQSITENARASGSGQHITPGQAGTSLSGSSVSTPLPPHTGDKRKRDPVPTSVPQRGTVSYDDLYTEPAGEVQYSYKAYQ</sequence>
<evidence type="ECO:0000313" key="3">
    <source>
        <dbReference type="EMBL" id="KAJ3978326.1"/>
    </source>
</evidence>
<reference evidence="3" key="1">
    <citation type="submission" date="2022-08" db="EMBL/GenBank/DDBJ databases">
        <authorList>
            <consortium name="DOE Joint Genome Institute"/>
            <person name="Min B."/>
            <person name="Riley R."/>
            <person name="Sierra-Patev S."/>
            <person name="Naranjo-Ortiz M."/>
            <person name="Looney B."/>
            <person name="Konkel Z."/>
            <person name="Slot J.C."/>
            <person name="Sakamoto Y."/>
            <person name="Steenwyk J.L."/>
            <person name="Rokas A."/>
            <person name="Carro J."/>
            <person name="Camarero S."/>
            <person name="Ferreira P."/>
            <person name="Molpeceres G."/>
            <person name="Ruiz-Duenas F.J."/>
            <person name="Serrano A."/>
            <person name="Henrissat B."/>
            <person name="Drula E."/>
            <person name="Hughes K.W."/>
            <person name="Mata J.L."/>
            <person name="Ishikawa N.K."/>
            <person name="Vargas-Isla R."/>
            <person name="Ushijima S."/>
            <person name="Smith C.A."/>
            <person name="Ahrendt S."/>
            <person name="Andreopoulos W."/>
            <person name="He G."/>
            <person name="Labutti K."/>
            <person name="Lipzen A."/>
            <person name="Ng V."/>
            <person name="Sandor L."/>
            <person name="Barry K."/>
            <person name="Martinez A.T."/>
            <person name="Xiao Y."/>
            <person name="Gibbons J.G."/>
            <person name="Terashima K."/>
            <person name="Hibbett D.S."/>
            <person name="Grigoriev I.V."/>
        </authorList>
    </citation>
    <scope>NUCLEOTIDE SEQUENCE</scope>
    <source>
        <strain evidence="3">TFB7829</strain>
    </source>
</reference>
<proteinExistence type="predicted"/>
<keyword evidence="1" id="KW-0175">Coiled coil</keyword>
<feature type="compositionally biased region" description="Polar residues" evidence="2">
    <location>
        <begin position="103"/>
        <end position="115"/>
    </location>
</feature>
<feature type="region of interest" description="Disordered" evidence="2">
    <location>
        <begin position="1"/>
        <end position="65"/>
    </location>
</feature>
<name>A0AA38UM28_9AGAR</name>
<dbReference type="Proteomes" id="UP001163850">
    <property type="component" value="Unassembled WGS sequence"/>
</dbReference>
<organism evidence="3 4">
    <name type="scientific">Lentinula detonsa</name>
    <dbReference type="NCBI Taxonomy" id="2804962"/>
    <lineage>
        <taxon>Eukaryota</taxon>
        <taxon>Fungi</taxon>
        <taxon>Dikarya</taxon>
        <taxon>Basidiomycota</taxon>
        <taxon>Agaricomycotina</taxon>
        <taxon>Agaricomycetes</taxon>
        <taxon>Agaricomycetidae</taxon>
        <taxon>Agaricales</taxon>
        <taxon>Marasmiineae</taxon>
        <taxon>Omphalotaceae</taxon>
        <taxon>Lentinula</taxon>
    </lineage>
</organism>
<evidence type="ECO:0000256" key="2">
    <source>
        <dbReference type="SAM" id="MobiDB-lite"/>
    </source>
</evidence>
<dbReference type="AlphaFoldDB" id="A0AA38UM28"/>
<dbReference type="EMBL" id="MU803402">
    <property type="protein sequence ID" value="KAJ3978326.1"/>
    <property type="molecule type" value="Genomic_DNA"/>
</dbReference>
<feature type="non-terminal residue" evidence="3">
    <location>
        <position position="460"/>
    </location>
</feature>
<feature type="region of interest" description="Disordered" evidence="2">
    <location>
        <begin position="339"/>
        <end position="460"/>
    </location>
</feature>
<feature type="region of interest" description="Disordered" evidence="2">
    <location>
        <begin position="88"/>
        <end position="157"/>
    </location>
</feature>
<feature type="compositionally biased region" description="Polar residues" evidence="2">
    <location>
        <begin position="1"/>
        <end position="21"/>
    </location>
</feature>
<evidence type="ECO:0000313" key="4">
    <source>
        <dbReference type="Proteomes" id="UP001163850"/>
    </source>
</evidence>